<accession>A0A382GDQ8</accession>
<protein>
    <recommendedName>
        <fullName evidence="2">Fibronectin type-III domain-containing protein</fullName>
    </recommendedName>
</protein>
<proteinExistence type="predicted"/>
<sequence length="498" mass="56726">YLTLISQKGIKQLECGYDYAWRMDAREIIDDPPYNGEGIWGWPEPVQSVVRKFTWGENPKELVVSPVINNEVTDVLPLFIWDDNIGCAQDGFDIEISLIENEDFAESWGADFITSPFQYPSDAPGLIPGKSYKWRIRIHSFTGNTQWSEIETFTIQDIELIDPQDGKTIESVRPSFNINGPENISHYELLIGDENDEYVEQVEVYNREQAITTLPWQYPSQNIENGLFPNMVYYWKLLMFDGSGNILGDIEDYEVMGNFRVLPIILSEPSNGGTNIPLNQKFTWDGPLSVPSYEFWLSDIDDPDVENPKFIENITGSKSLDYPENGDFPLENEKSYYWKIVPKDINNNYGLPSSHSMVYQFTALDFPVMGEEVTVSNSDVRIPIITIETSEGIEYTIFIYDDVDGNSIIEEISGVTNFPFEYSNGIDKLQYGTIYYIQIQPMKDGEDFGPPSTMLSFPIPEEPASTEQCEISCEVTDNNEPEILISILTGLEEAAEYL</sequence>
<evidence type="ECO:0000313" key="1">
    <source>
        <dbReference type="EMBL" id="SVB73059.1"/>
    </source>
</evidence>
<organism evidence="1">
    <name type="scientific">marine metagenome</name>
    <dbReference type="NCBI Taxonomy" id="408172"/>
    <lineage>
        <taxon>unclassified sequences</taxon>
        <taxon>metagenomes</taxon>
        <taxon>ecological metagenomes</taxon>
    </lineage>
</organism>
<dbReference type="EMBL" id="UINC01054854">
    <property type="protein sequence ID" value="SVB73059.1"/>
    <property type="molecule type" value="Genomic_DNA"/>
</dbReference>
<reference evidence="1" key="1">
    <citation type="submission" date="2018-05" db="EMBL/GenBank/DDBJ databases">
        <authorList>
            <person name="Lanie J.A."/>
            <person name="Ng W.-L."/>
            <person name="Kazmierczak K.M."/>
            <person name="Andrzejewski T.M."/>
            <person name="Davidsen T.M."/>
            <person name="Wayne K.J."/>
            <person name="Tettelin H."/>
            <person name="Glass J.I."/>
            <person name="Rusch D."/>
            <person name="Podicherti R."/>
            <person name="Tsui H.-C.T."/>
            <person name="Winkler M.E."/>
        </authorList>
    </citation>
    <scope>NUCLEOTIDE SEQUENCE</scope>
</reference>
<dbReference type="Gene3D" id="2.60.40.10">
    <property type="entry name" value="Immunoglobulins"/>
    <property type="match status" value="2"/>
</dbReference>
<feature type="non-terminal residue" evidence="1">
    <location>
        <position position="498"/>
    </location>
</feature>
<name>A0A382GDQ8_9ZZZZ</name>
<dbReference type="InterPro" id="IPR013783">
    <property type="entry name" value="Ig-like_fold"/>
</dbReference>
<feature type="non-terminal residue" evidence="1">
    <location>
        <position position="1"/>
    </location>
</feature>
<evidence type="ECO:0008006" key="2">
    <source>
        <dbReference type="Google" id="ProtNLM"/>
    </source>
</evidence>
<gene>
    <name evidence="1" type="ORF">METZ01_LOCUS225913</name>
</gene>
<dbReference type="AlphaFoldDB" id="A0A382GDQ8"/>